<name>A0A1K2HU41_9HYPH</name>
<keyword evidence="3" id="KW-0326">Glycosidase</keyword>
<evidence type="ECO:0000256" key="2">
    <source>
        <dbReference type="ARBA" id="ARBA00022638"/>
    </source>
</evidence>
<dbReference type="Gene3D" id="1.10.530.40">
    <property type="match status" value="1"/>
</dbReference>
<dbReference type="InterPro" id="IPR023346">
    <property type="entry name" value="Lysozyme-like_dom_sf"/>
</dbReference>
<dbReference type="InterPro" id="IPR023347">
    <property type="entry name" value="Lysozyme_dom_sf"/>
</dbReference>
<dbReference type="EC" id="3.2.1.17" evidence="3"/>
<dbReference type="OrthoDB" id="8322069at2"/>
<comment type="catalytic activity">
    <reaction evidence="3">
        <text>Hydrolysis of (1-&gt;4)-beta-linkages between N-acetylmuramic acid and N-acetyl-D-glucosamine residues in a peptidoglycan and between N-acetyl-D-glucosamine residues in chitodextrins.</text>
        <dbReference type="EC" id="3.2.1.17"/>
    </reaction>
</comment>
<organism evidence="5 6">
    <name type="scientific">Devosia enhydra</name>
    <dbReference type="NCBI Taxonomy" id="665118"/>
    <lineage>
        <taxon>Bacteria</taxon>
        <taxon>Pseudomonadati</taxon>
        <taxon>Pseudomonadota</taxon>
        <taxon>Alphaproteobacteria</taxon>
        <taxon>Hyphomicrobiales</taxon>
        <taxon>Devosiaceae</taxon>
        <taxon>Devosia</taxon>
    </lineage>
</organism>
<dbReference type="RefSeq" id="WP_143145638.1">
    <property type="nucleotide sequence ID" value="NZ_FPKU01000001.1"/>
</dbReference>
<dbReference type="SUPFAM" id="SSF53955">
    <property type="entry name" value="Lysozyme-like"/>
    <property type="match status" value="1"/>
</dbReference>
<feature type="region of interest" description="Disordered" evidence="4">
    <location>
        <begin position="675"/>
        <end position="712"/>
    </location>
</feature>
<dbReference type="GO" id="GO:0042742">
    <property type="term" value="P:defense response to bacterium"/>
    <property type="evidence" value="ECO:0007669"/>
    <property type="project" value="UniProtKB-KW"/>
</dbReference>
<dbReference type="InterPro" id="IPR002196">
    <property type="entry name" value="Glyco_hydro_24"/>
</dbReference>
<dbReference type="EMBL" id="FPKU01000001">
    <property type="protein sequence ID" value="SFZ81656.1"/>
    <property type="molecule type" value="Genomic_DNA"/>
</dbReference>
<proteinExistence type="inferred from homology"/>
<keyword evidence="3" id="KW-0378">Hydrolase</keyword>
<keyword evidence="1 3" id="KW-0929">Antimicrobial</keyword>
<evidence type="ECO:0000313" key="6">
    <source>
        <dbReference type="Proteomes" id="UP000183447"/>
    </source>
</evidence>
<dbReference type="Proteomes" id="UP000183447">
    <property type="component" value="Unassembled WGS sequence"/>
</dbReference>
<sequence>MALKAMTSADLLSSFQSSLTATLKAEGLIPMSAGITKPVRVAESFHDIAGEAMAQMDSASAQFGTRAFDRYGSSTETYTASRFAMIASLESISTKSYPDAGGRSVGLGFYMDKEGARDVWSRAFGNTVSFDAVYSGKSTITTAQAKHLFDNDILYYEKVVDRALGGTAVTQNQRLALVSVAYNAPKRLSDLAPVLRSGDNAAITAALLTQTFNPNHSQVEAIKQRRYIETSMFNGTADAAKLMPKFADYYNAVAVRDGRVTVAGREVTPTNTQMNFVPNGSGALKVDIPTDNLAALTYDNKSATRSLTVDPNLEAQIRASVTAVYGADYRVSVISGGQDGSTGRTGSRRHDTMTAADIYIHDPAGNRLNAAQMQPLAQDWIARNIGSVGLPTNGSTQSLHLDLIGGSVPGSTPLGQGEGRFWFYGGEDPKMRATLTSKTAPTQYALSPDAVMRGLVPPGSMPAVGTALAVVGSAPGRAAAIPFPASVDDKLAARAKATGDTPFPLAKPPSVMANAQGAPALAARVEREILGPAKVGATDVKPIQPPPQGLRMPVGSVTASANTPKGAAAAFPNLPAAQMLDDYFGIDGKKRPEVEVPPVIMGAAAKGSPLAGRPAAAATTGNGAMGLPVPSAARPAVNSSGGGGSSYHGGSASVGSGGGTSRSMTVVDQYRSQGYSSAQSYDMANQAAADRARANSDNPTGSRYDADTNRFY</sequence>
<evidence type="ECO:0000256" key="3">
    <source>
        <dbReference type="RuleBase" id="RU003788"/>
    </source>
</evidence>
<dbReference type="GO" id="GO:0003796">
    <property type="term" value="F:lysozyme activity"/>
    <property type="evidence" value="ECO:0007669"/>
    <property type="project" value="UniProtKB-EC"/>
</dbReference>
<dbReference type="Pfam" id="PF00959">
    <property type="entry name" value="Phage_lysozyme"/>
    <property type="match status" value="1"/>
</dbReference>
<gene>
    <name evidence="5" type="ORF">SAMN02983003_0618</name>
</gene>
<protein>
    <recommendedName>
        <fullName evidence="3">Lysozyme</fullName>
        <ecNumber evidence="3">3.2.1.17</ecNumber>
    </recommendedName>
</protein>
<dbReference type="AlphaFoldDB" id="A0A1K2HU41"/>
<keyword evidence="6" id="KW-1185">Reference proteome</keyword>
<comment type="similarity">
    <text evidence="3">Belongs to the glycosyl hydrolase 24 family.</text>
</comment>
<feature type="region of interest" description="Disordered" evidence="4">
    <location>
        <begin position="635"/>
        <end position="663"/>
    </location>
</feature>
<evidence type="ECO:0000313" key="5">
    <source>
        <dbReference type="EMBL" id="SFZ81656.1"/>
    </source>
</evidence>
<reference evidence="5 6" key="1">
    <citation type="submission" date="2016-11" db="EMBL/GenBank/DDBJ databases">
        <authorList>
            <person name="Jaros S."/>
            <person name="Januszkiewicz K."/>
            <person name="Wedrychowicz H."/>
        </authorList>
    </citation>
    <scope>NUCLEOTIDE SEQUENCE [LARGE SCALE GENOMIC DNA]</scope>
    <source>
        <strain evidence="5 6">ATCC 23634</strain>
    </source>
</reference>
<dbReference type="GO" id="GO:0016998">
    <property type="term" value="P:cell wall macromolecule catabolic process"/>
    <property type="evidence" value="ECO:0007669"/>
    <property type="project" value="InterPro"/>
</dbReference>
<evidence type="ECO:0000256" key="4">
    <source>
        <dbReference type="SAM" id="MobiDB-lite"/>
    </source>
</evidence>
<dbReference type="GO" id="GO:0009253">
    <property type="term" value="P:peptidoglycan catabolic process"/>
    <property type="evidence" value="ECO:0007669"/>
    <property type="project" value="InterPro"/>
</dbReference>
<dbReference type="GO" id="GO:0031640">
    <property type="term" value="P:killing of cells of another organism"/>
    <property type="evidence" value="ECO:0007669"/>
    <property type="project" value="UniProtKB-KW"/>
</dbReference>
<dbReference type="STRING" id="665118.SAMN02983003_0618"/>
<accession>A0A1K2HU41</accession>
<evidence type="ECO:0000256" key="1">
    <source>
        <dbReference type="ARBA" id="ARBA00022529"/>
    </source>
</evidence>
<keyword evidence="2 3" id="KW-0081">Bacteriolytic enzyme</keyword>